<dbReference type="NCBIfam" id="NF004834">
    <property type="entry name" value="PRK06185.1-3"/>
    <property type="match status" value="1"/>
</dbReference>
<protein>
    <submittedName>
        <fullName evidence="3">FAD-dependent oxidoreductase</fullName>
    </submittedName>
</protein>
<name>A0ABT2GY97_9MICO</name>
<dbReference type="SUPFAM" id="SSF51905">
    <property type="entry name" value="FAD/NAD(P)-binding domain"/>
    <property type="match status" value="1"/>
</dbReference>
<sequence>MAKLRTIETDVCIVGGGPAGIMLGYLLGRIGVDVVVLEKHADFFRDFRGDTIHPSTLGLLGQLGLRDEFLAIAHSEVRTLDFVVNGTRIHAVDFGELPPPDDFLTFMPQWDFLSFLAGRAKRFPSFRLLMNTAATGVRRAGAAVTGVTATDADGELEVVARLTVAADGRSSTVRAATGLEPREFGVGIDVLWFELPKPPVEPPPTLAYIDRGSLVLTIDRRDHFQAGSVIPKGRFADVRANGLAAFRDSLVHAAKPLAPVVDTLTDWQQVKLLNVQVARLDTWHRPGLLCIGDAAHAMSPAFGVGVNYAIQDAVATANRLAEPLLTGGAGERDLAAIERRRLPPVRAMQALQLRLHAAIAKPNAEPLLASPPTAGQRAALNLMVPVIRRVAPTLIGRGFRPETISEVVVGAP</sequence>
<dbReference type="PANTHER" id="PTHR43476">
    <property type="entry name" value="3-(3-HYDROXY-PHENYL)PROPIONATE/3-HYDROXYCINNAMIC ACID HYDROXYLASE"/>
    <property type="match status" value="1"/>
</dbReference>
<organism evidence="3 4">
    <name type="scientific">Herbiconiux daphne</name>
    <dbReference type="NCBI Taxonomy" id="2970914"/>
    <lineage>
        <taxon>Bacteria</taxon>
        <taxon>Bacillati</taxon>
        <taxon>Actinomycetota</taxon>
        <taxon>Actinomycetes</taxon>
        <taxon>Micrococcales</taxon>
        <taxon>Microbacteriaceae</taxon>
        <taxon>Herbiconiux</taxon>
    </lineage>
</organism>
<evidence type="ECO:0000259" key="2">
    <source>
        <dbReference type="Pfam" id="PF01494"/>
    </source>
</evidence>
<gene>
    <name evidence="3" type="ORF">N1032_04155</name>
</gene>
<evidence type="ECO:0000256" key="1">
    <source>
        <dbReference type="ARBA" id="ARBA00023002"/>
    </source>
</evidence>
<comment type="caution">
    <text evidence="3">The sequence shown here is derived from an EMBL/GenBank/DDBJ whole genome shotgun (WGS) entry which is preliminary data.</text>
</comment>
<accession>A0ABT2GY97</accession>
<dbReference type="Proteomes" id="UP001165586">
    <property type="component" value="Unassembled WGS sequence"/>
</dbReference>
<dbReference type="InterPro" id="IPR002938">
    <property type="entry name" value="FAD-bd"/>
</dbReference>
<reference evidence="3" key="1">
    <citation type="submission" date="2022-08" db="EMBL/GenBank/DDBJ databases">
        <authorList>
            <person name="Deng Y."/>
            <person name="Han X.-F."/>
            <person name="Zhang Y.-Q."/>
        </authorList>
    </citation>
    <scope>NUCLEOTIDE SEQUENCE</scope>
    <source>
        <strain evidence="3">CPCC 203386</strain>
    </source>
</reference>
<dbReference type="PRINTS" id="PR00420">
    <property type="entry name" value="RNGMNOXGNASE"/>
</dbReference>
<proteinExistence type="predicted"/>
<keyword evidence="1" id="KW-0560">Oxidoreductase</keyword>
<feature type="domain" description="FAD-binding" evidence="2">
    <location>
        <begin position="8"/>
        <end position="348"/>
    </location>
</feature>
<dbReference type="EMBL" id="JANLCJ010000001">
    <property type="protein sequence ID" value="MCS5732934.1"/>
    <property type="molecule type" value="Genomic_DNA"/>
</dbReference>
<keyword evidence="4" id="KW-1185">Reference proteome</keyword>
<dbReference type="InterPro" id="IPR050631">
    <property type="entry name" value="PheA/TfdB_FAD_monoxygenase"/>
</dbReference>
<evidence type="ECO:0000313" key="4">
    <source>
        <dbReference type="Proteomes" id="UP001165586"/>
    </source>
</evidence>
<dbReference type="Gene3D" id="3.50.50.60">
    <property type="entry name" value="FAD/NAD(P)-binding domain"/>
    <property type="match status" value="2"/>
</dbReference>
<dbReference type="PANTHER" id="PTHR43476:SF5">
    <property type="entry name" value="FAD-DEPENDENT MONOOXYGENASE"/>
    <property type="match status" value="1"/>
</dbReference>
<dbReference type="RefSeq" id="WP_259537615.1">
    <property type="nucleotide sequence ID" value="NZ_JANLCJ010000001.1"/>
</dbReference>
<dbReference type="Pfam" id="PF01494">
    <property type="entry name" value="FAD_binding_3"/>
    <property type="match status" value="1"/>
</dbReference>
<evidence type="ECO:0000313" key="3">
    <source>
        <dbReference type="EMBL" id="MCS5732934.1"/>
    </source>
</evidence>
<dbReference type="InterPro" id="IPR036188">
    <property type="entry name" value="FAD/NAD-bd_sf"/>
</dbReference>